<dbReference type="STRING" id="1048834.TC41_0230"/>
<dbReference type="HOGENOM" id="CLU_3303627_0_0_9"/>
<reference evidence="2" key="2">
    <citation type="submission" date="2011-06" db="EMBL/GenBank/DDBJ databases">
        <title>The complete genome sequence of Alicyclobacillus acidocaldarius sp. Tc-4-1.</title>
        <authorList>
            <person name="Chen Y."/>
            <person name="He Y."/>
            <person name="Dong Z."/>
            <person name="Hu S."/>
        </authorList>
    </citation>
    <scope>NUCLEOTIDE SEQUENCE [LARGE SCALE GENOMIC DNA]</scope>
    <source>
        <strain evidence="2">Tc-4-1</strain>
    </source>
</reference>
<dbReference type="EMBL" id="CP002902">
    <property type="protein sequence ID" value="AEJ42205.1"/>
    <property type="molecule type" value="Genomic_DNA"/>
</dbReference>
<proteinExistence type="predicted"/>
<dbReference type="Proteomes" id="UP000000292">
    <property type="component" value="Chromosome"/>
</dbReference>
<name>F8IJ54_ALIAT</name>
<reference evidence="1 2" key="1">
    <citation type="journal article" date="2011" name="J. Bacteriol.">
        <title>Complete Genome Sequence of Alicyclobacillus acidocaldarius Strain Tc-4-1.</title>
        <authorList>
            <person name="Chen Y."/>
            <person name="He Y."/>
            <person name="Zhang B."/>
            <person name="Yang J."/>
            <person name="Li W."/>
            <person name="Dong Z."/>
            <person name="Hu S."/>
        </authorList>
    </citation>
    <scope>NUCLEOTIDE SEQUENCE [LARGE SCALE GENOMIC DNA]</scope>
    <source>
        <strain evidence="1 2">Tc-4-1</strain>
    </source>
</reference>
<evidence type="ECO:0000313" key="1">
    <source>
        <dbReference type="EMBL" id="AEJ42205.1"/>
    </source>
</evidence>
<evidence type="ECO:0000313" key="2">
    <source>
        <dbReference type="Proteomes" id="UP000000292"/>
    </source>
</evidence>
<dbReference type="KEGG" id="aad:TC41_0230"/>
<sequence>MTLRSGVNVFFRARSEAVCREVEKFDTQGAKPISREAIL</sequence>
<organism evidence="1 2">
    <name type="scientific">Alicyclobacillus acidocaldarius (strain Tc-4-1)</name>
    <name type="common">Bacillus acidocaldarius</name>
    <dbReference type="NCBI Taxonomy" id="1048834"/>
    <lineage>
        <taxon>Bacteria</taxon>
        <taxon>Bacillati</taxon>
        <taxon>Bacillota</taxon>
        <taxon>Bacilli</taxon>
        <taxon>Bacillales</taxon>
        <taxon>Alicyclobacillaceae</taxon>
        <taxon>Alicyclobacillus</taxon>
    </lineage>
</organism>
<dbReference type="AlphaFoldDB" id="F8IJ54"/>
<accession>F8IJ54</accession>
<protein>
    <submittedName>
        <fullName evidence="1">Uncharacterized protein</fullName>
    </submittedName>
</protein>
<dbReference type="PATRIC" id="fig|1048834.4.peg.216"/>
<gene>
    <name evidence="1" type="ordered locus">TC41_0230</name>
</gene>